<keyword evidence="2" id="KW-1185">Reference proteome</keyword>
<comment type="caution">
    <text evidence="1">The sequence shown here is derived from an EMBL/GenBank/DDBJ whole genome shotgun (WGS) entry which is preliminary data.</text>
</comment>
<protein>
    <recommendedName>
        <fullName evidence="3">Asp23/Gls24 family envelope stress response protein</fullName>
    </recommendedName>
</protein>
<dbReference type="EMBL" id="BAAAJX010000011">
    <property type="protein sequence ID" value="GAA1493893.1"/>
    <property type="molecule type" value="Genomic_DNA"/>
</dbReference>
<organism evidence="1 2">
    <name type="scientific">Curtobacterium herbarum</name>
    <dbReference type="NCBI Taxonomy" id="150122"/>
    <lineage>
        <taxon>Bacteria</taxon>
        <taxon>Bacillati</taxon>
        <taxon>Actinomycetota</taxon>
        <taxon>Actinomycetes</taxon>
        <taxon>Micrococcales</taxon>
        <taxon>Microbacteriaceae</taxon>
        <taxon>Curtobacterium</taxon>
    </lineage>
</organism>
<accession>A0ABP4K8R7</accession>
<dbReference type="RefSeq" id="WP_204607279.1">
    <property type="nucleotide sequence ID" value="NZ_BAAAJX010000011.1"/>
</dbReference>
<proteinExistence type="predicted"/>
<reference evidence="2" key="1">
    <citation type="journal article" date="2019" name="Int. J. Syst. Evol. Microbiol.">
        <title>The Global Catalogue of Microorganisms (GCM) 10K type strain sequencing project: providing services to taxonomists for standard genome sequencing and annotation.</title>
        <authorList>
            <consortium name="The Broad Institute Genomics Platform"/>
            <consortium name="The Broad Institute Genome Sequencing Center for Infectious Disease"/>
            <person name="Wu L."/>
            <person name="Ma J."/>
        </authorList>
    </citation>
    <scope>NUCLEOTIDE SEQUENCE [LARGE SCALE GENOMIC DNA]</scope>
    <source>
        <strain evidence="2">JCM 12140</strain>
    </source>
</reference>
<dbReference type="Proteomes" id="UP001501742">
    <property type="component" value="Unassembled WGS sequence"/>
</dbReference>
<evidence type="ECO:0000313" key="1">
    <source>
        <dbReference type="EMBL" id="GAA1493893.1"/>
    </source>
</evidence>
<name>A0ABP4K8R7_9MICO</name>
<sequence>MTDDTLGTEPAPELAWTNDALLAVEAVVLDVPGVTDLYRGRTSVGNAVGSAVAAVRRLGSSEAAPRIAVDGTALRIVIGTDGAAPAPTVAHAVHDAVLAAARASGRQPTRIDVRVARIG</sequence>
<evidence type="ECO:0000313" key="2">
    <source>
        <dbReference type="Proteomes" id="UP001501742"/>
    </source>
</evidence>
<evidence type="ECO:0008006" key="3">
    <source>
        <dbReference type="Google" id="ProtNLM"/>
    </source>
</evidence>
<gene>
    <name evidence="1" type="ORF">GCM10009627_22390</name>
</gene>